<protein>
    <submittedName>
        <fullName evidence="1">4713_t:CDS:1</fullName>
    </submittedName>
</protein>
<evidence type="ECO:0000313" key="2">
    <source>
        <dbReference type="Proteomes" id="UP000789920"/>
    </source>
</evidence>
<reference evidence="1" key="1">
    <citation type="submission" date="2021-06" db="EMBL/GenBank/DDBJ databases">
        <authorList>
            <person name="Kallberg Y."/>
            <person name="Tangrot J."/>
            <person name="Rosling A."/>
        </authorList>
    </citation>
    <scope>NUCLEOTIDE SEQUENCE</scope>
    <source>
        <strain evidence="1">MA461A</strain>
    </source>
</reference>
<proteinExistence type="predicted"/>
<organism evidence="1 2">
    <name type="scientific">Racocetra persica</name>
    <dbReference type="NCBI Taxonomy" id="160502"/>
    <lineage>
        <taxon>Eukaryota</taxon>
        <taxon>Fungi</taxon>
        <taxon>Fungi incertae sedis</taxon>
        <taxon>Mucoromycota</taxon>
        <taxon>Glomeromycotina</taxon>
        <taxon>Glomeromycetes</taxon>
        <taxon>Diversisporales</taxon>
        <taxon>Gigasporaceae</taxon>
        <taxon>Racocetra</taxon>
    </lineage>
</organism>
<accession>A0ACA9LSV4</accession>
<comment type="caution">
    <text evidence="1">The sequence shown here is derived from an EMBL/GenBank/DDBJ whole genome shotgun (WGS) entry which is preliminary data.</text>
</comment>
<gene>
    <name evidence="1" type="ORF">RPERSI_LOCUS3692</name>
</gene>
<name>A0ACA9LSV4_9GLOM</name>
<dbReference type="EMBL" id="CAJVQC010004735">
    <property type="protein sequence ID" value="CAG8544456.1"/>
    <property type="molecule type" value="Genomic_DNA"/>
</dbReference>
<dbReference type="Proteomes" id="UP000789920">
    <property type="component" value="Unassembled WGS sequence"/>
</dbReference>
<sequence>MPDPYNFREFFTLIQNPNNKSNAKAVCNFCSLKNGGTQAAALIPEYYTTNKAILCRNHLANCNNFKDVFTEEVEEILSRPVPEDKRNNSADIMNNNDATISRPIKRHNSSISTVSNIAASKSNQQTSLHNYYRRPMSQKDIPTFETLVIRMCISNGLLFSFIENEETQGKPLIWSVQEISSEQS</sequence>
<evidence type="ECO:0000313" key="1">
    <source>
        <dbReference type="EMBL" id="CAG8544456.1"/>
    </source>
</evidence>
<keyword evidence="2" id="KW-1185">Reference proteome</keyword>